<dbReference type="EMBL" id="JABSTV010001250">
    <property type="protein sequence ID" value="KAH7955656.1"/>
    <property type="molecule type" value="Genomic_DNA"/>
</dbReference>
<name>A0A9D4SW38_RHISA</name>
<evidence type="ECO:0000313" key="3">
    <source>
        <dbReference type="Proteomes" id="UP000821837"/>
    </source>
</evidence>
<reference evidence="2" key="2">
    <citation type="submission" date="2021-09" db="EMBL/GenBank/DDBJ databases">
        <authorList>
            <person name="Jia N."/>
            <person name="Wang J."/>
            <person name="Shi W."/>
            <person name="Du L."/>
            <person name="Sun Y."/>
            <person name="Zhan W."/>
            <person name="Jiang J."/>
            <person name="Wang Q."/>
            <person name="Zhang B."/>
            <person name="Ji P."/>
            <person name="Sakyi L.B."/>
            <person name="Cui X."/>
            <person name="Yuan T."/>
            <person name="Jiang B."/>
            <person name="Yang W."/>
            <person name="Lam T.T.-Y."/>
            <person name="Chang Q."/>
            <person name="Ding S."/>
            <person name="Wang X."/>
            <person name="Zhu J."/>
            <person name="Ruan X."/>
            <person name="Zhao L."/>
            <person name="Wei J."/>
            <person name="Que T."/>
            <person name="Du C."/>
            <person name="Cheng J."/>
            <person name="Dai P."/>
            <person name="Han X."/>
            <person name="Huang E."/>
            <person name="Gao Y."/>
            <person name="Liu J."/>
            <person name="Shao H."/>
            <person name="Ye R."/>
            <person name="Li L."/>
            <person name="Wei W."/>
            <person name="Wang X."/>
            <person name="Wang C."/>
            <person name="Huo Q."/>
            <person name="Li W."/>
            <person name="Guo W."/>
            <person name="Chen H."/>
            <person name="Chen S."/>
            <person name="Zhou L."/>
            <person name="Zhou L."/>
            <person name="Ni X."/>
            <person name="Tian J."/>
            <person name="Zhou Y."/>
            <person name="Sheng Y."/>
            <person name="Liu T."/>
            <person name="Pan Y."/>
            <person name="Xia L."/>
            <person name="Li J."/>
            <person name="Zhao F."/>
            <person name="Cao W."/>
        </authorList>
    </citation>
    <scope>NUCLEOTIDE SEQUENCE</scope>
    <source>
        <strain evidence="2">Rsan-2018</strain>
        <tissue evidence="2">Larvae</tissue>
    </source>
</reference>
<reference evidence="2" key="1">
    <citation type="journal article" date="2020" name="Cell">
        <title>Large-Scale Comparative Analyses of Tick Genomes Elucidate Their Genetic Diversity and Vector Capacities.</title>
        <authorList>
            <consortium name="Tick Genome and Microbiome Consortium (TIGMIC)"/>
            <person name="Jia N."/>
            <person name="Wang J."/>
            <person name="Shi W."/>
            <person name="Du L."/>
            <person name="Sun Y."/>
            <person name="Zhan W."/>
            <person name="Jiang J.F."/>
            <person name="Wang Q."/>
            <person name="Zhang B."/>
            <person name="Ji P."/>
            <person name="Bell-Sakyi L."/>
            <person name="Cui X.M."/>
            <person name="Yuan T.T."/>
            <person name="Jiang B.G."/>
            <person name="Yang W.F."/>
            <person name="Lam T.T."/>
            <person name="Chang Q.C."/>
            <person name="Ding S.J."/>
            <person name="Wang X.J."/>
            <person name="Zhu J.G."/>
            <person name="Ruan X.D."/>
            <person name="Zhao L."/>
            <person name="Wei J.T."/>
            <person name="Ye R.Z."/>
            <person name="Que T.C."/>
            <person name="Du C.H."/>
            <person name="Zhou Y.H."/>
            <person name="Cheng J.X."/>
            <person name="Dai P.F."/>
            <person name="Guo W.B."/>
            <person name="Han X.H."/>
            <person name="Huang E.J."/>
            <person name="Li L.F."/>
            <person name="Wei W."/>
            <person name="Gao Y.C."/>
            <person name="Liu J.Z."/>
            <person name="Shao H.Z."/>
            <person name="Wang X."/>
            <person name="Wang C.C."/>
            <person name="Yang T.C."/>
            <person name="Huo Q.B."/>
            <person name="Li W."/>
            <person name="Chen H.Y."/>
            <person name="Chen S.E."/>
            <person name="Zhou L.G."/>
            <person name="Ni X.B."/>
            <person name="Tian J.H."/>
            <person name="Sheng Y."/>
            <person name="Liu T."/>
            <person name="Pan Y.S."/>
            <person name="Xia L.Y."/>
            <person name="Li J."/>
            <person name="Zhao F."/>
            <person name="Cao W.C."/>
        </authorList>
    </citation>
    <scope>NUCLEOTIDE SEQUENCE</scope>
    <source>
        <strain evidence="2">Rsan-2018</strain>
    </source>
</reference>
<gene>
    <name evidence="2" type="ORF">HPB52_002799</name>
</gene>
<sequence length="245" mass="27581">MEVVSVEGDETQPEEFGKESGWCEVRRDAKTQVGGETGSAGNKQRGTPFVGETPRNKWTNERDVRKIIKASRLPNLRTEEYRVIVRPHGGLNVSEYRMDRIYCCLRNAAGVGRETAEEDSMCINNTQNILVISTPSEERARRYGAITRLRIGEKEFETSAYRAAPENTSKGLIRGVSKKENPEDILSNLLTPRNPGVLHAKRMGNTDNVIVLFEAFHVPRCVEYGAMLVRCTLYRKHIDVCYGCG</sequence>
<feature type="region of interest" description="Disordered" evidence="1">
    <location>
        <begin position="31"/>
        <end position="52"/>
    </location>
</feature>
<protein>
    <submittedName>
        <fullName evidence="2">Uncharacterized protein</fullName>
    </submittedName>
</protein>
<evidence type="ECO:0000313" key="2">
    <source>
        <dbReference type="EMBL" id="KAH7955656.1"/>
    </source>
</evidence>
<keyword evidence="3" id="KW-1185">Reference proteome</keyword>
<proteinExistence type="predicted"/>
<comment type="caution">
    <text evidence="2">The sequence shown here is derived from an EMBL/GenBank/DDBJ whole genome shotgun (WGS) entry which is preliminary data.</text>
</comment>
<dbReference type="Proteomes" id="UP000821837">
    <property type="component" value="Unassembled WGS sequence"/>
</dbReference>
<dbReference type="AlphaFoldDB" id="A0A9D4SW38"/>
<accession>A0A9D4SW38</accession>
<organism evidence="2 3">
    <name type="scientific">Rhipicephalus sanguineus</name>
    <name type="common">Brown dog tick</name>
    <name type="synonym">Ixodes sanguineus</name>
    <dbReference type="NCBI Taxonomy" id="34632"/>
    <lineage>
        <taxon>Eukaryota</taxon>
        <taxon>Metazoa</taxon>
        <taxon>Ecdysozoa</taxon>
        <taxon>Arthropoda</taxon>
        <taxon>Chelicerata</taxon>
        <taxon>Arachnida</taxon>
        <taxon>Acari</taxon>
        <taxon>Parasitiformes</taxon>
        <taxon>Ixodida</taxon>
        <taxon>Ixodoidea</taxon>
        <taxon>Ixodidae</taxon>
        <taxon>Rhipicephalinae</taxon>
        <taxon>Rhipicephalus</taxon>
        <taxon>Rhipicephalus</taxon>
    </lineage>
</organism>
<evidence type="ECO:0000256" key="1">
    <source>
        <dbReference type="SAM" id="MobiDB-lite"/>
    </source>
</evidence>